<dbReference type="SUPFAM" id="SSF48230">
    <property type="entry name" value="Chondroitin AC/alginate lyase"/>
    <property type="match status" value="1"/>
</dbReference>
<evidence type="ECO:0000313" key="8">
    <source>
        <dbReference type="Proteomes" id="UP000308037"/>
    </source>
</evidence>
<evidence type="ECO:0000259" key="6">
    <source>
        <dbReference type="Pfam" id="PF16889"/>
    </source>
</evidence>
<dbReference type="OrthoDB" id="281567at2157"/>
<evidence type="ECO:0000256" key="1">
    <source>
        <dbReference type="ARBA" id="ARBA00004418"/>
    </source>
</evidence>
<proteinExistence type="predicted"/>
<protein>
    <submittedName>
        <fullName evidence="7">Uncharacterized protein</fullName>
    </submittedName>
</protein>
<dbReference type="Pfam" id="PF16889">
    <property type="entry name" value="Hepar_II_III_N"/>
    <property type="match status" value="1"/>
</dbReference>
<evidence type="ECO:0000256" key="3">
    <source>
        <dbReference type="ARBA" id="ARBA00022764"/>
    </source>
</evidence>
<dbReference type="GO" id="GO:0042597">
    <property type="term" value="C:periplasmic space"/>
    <property type="evidence" value="ECO:0007669"/>
    <property type="project" value="UniProtKB-SubCell"/>
</dbReference>
<keyword evidence="3" id="KW-0574">Periplasm</keyword>
<dbReference type="EMBL" id="QKNX01000002">
    <property type="protein sequence ID" value="TKR26127.1"/>
    <property type="molecule type" value="Genomic_DNA"/>
</dbReference>
<evidence type="ECO:0000256" key="2">
    <source>
        <dbReference type="ARBA" id="ARBA00022729"/>
    </source>
</evidence>
<dbReference type="InterPro" id="IPR012480">
    <property type="entry name" value="Hepar_II_III_C"/>
</dbReference>
<dbReference type="AlphaFoldDB" id="A0A4U5JEM2"/>
<sequence length="648" mass="72742">MSRRSRVVREVPAARTLYLGAHTLGRMRPQQIAGIGLRNAREQLLPRLPIDFDRRYDRRVPSDPVASTDAIADNTAVLRDSLDDDDRRRRRDRACAVADGRVVLMNQTVRLERGEPIDWQDDRFEDRSPLWRSKLYAFEPLADVALGVEPTASDNDVRNAFDTWIDAWIDTVDVGGQNYLRRLWTPWSVSLRIQRWLRYLAWRRADPAWVDPDADAALRRETYKNACFLRNHVERDVGGNHLIENGAALLVAGLAFEAHDTDWIETGLSILDSAAERQFLDDGCHFERSPMYHALVLTRFLTAQDLLERTGRPVPPGIASVATVATGFLERLRPPDGRIPLLNDAVYGEALPLDACLRYADRVGVGRVESRDEVPRTVRDVPPTISGYEWLRTEIGSMLVDGGPVGPRHLPGHSHSDTLGVLLWIGDHPVVTDTGTFDYVAGPRREYARGVRGHNTVQVGTSEPIAIGGKYLMGPRPRPTASVRSGEVSLFEGRYEANPLGESPYAHHRAIYAGDDWWVIDDTVRGDGASRARGRLHLHPDVVPAIEDDGVSLRIPGERTIWIHALSGATIDLEDGWYYPRFGEAIERPVLRFESSDTDPATIGAALTTDAVESAEWTMDGGQRVRFDRTEHRLPTPKLRAAEFRTRR</sequence>
<dbReference type="RefSeq" id="WP_137276044.1">
    <property type="nucleotide sequence ID" value="NZ_QKNX01000002.1"/>
</dbReference>
<reference evidence="7 8" key="1">
    <citation type="submission" date="2019-04" db="EMBL/GenBank/DDBJ databases">
        <title>Natronomonas sp. F20-122 a newhaloarchaeon isolated from a saline saltern of Isla Bacuta, Huelva, Spain.</title>
        <authorList>
            <person name="Duran-Viseras A."/>
            <person name="Sanchez-Porro C."/>
            <person name="Ventosa A."/>
        </authorList>
    </citation>
    <scope>NUCLEOTIDE SEQUENCE [LARGE SCALE GENOMIC DNA]</scope>
    <source>
        <strain evidence="7 8">F20-122</strain>
    </source>
</reference>
<feature type="domain" description="Heparinase II/III-like C-terminal" evidence="5">
    <location>
        <begin position="386"/>
        <end position="584"/>
    </location>
</feature>
<comment type="caution">
    <text evidence="7">The sequence shown here is derived from an EMBL/GenBank/DDBJ whole genome shotgun (WGS) entry which is preliminary data.</text>
</comment>
<keyword evidence="4" id="KW-0456">Lyase</keyword>
<dbReference type="PANTHER" id="PTHR39210">
    <property type="entry name" value="HEPARIN-SULFATE LYASE"/>
    <property type="match status" value="1"/>
</dbReference>
<dbReference type="Gene3D" id="2.70.98.70">
    <property type="match status" value="1"/>
</dbReference>
<dbReference type="PANTHER" id="PTHR39210:SF1">
    <property type="entry name" value="HEPARIN-SULFATE LYASE"/>
    <property type="match status" value="1"/>
</dbReference>
<dbReference type="InterPro" id="IPR031680">
    <property type="entry name" value="Hepar_II_III_N"/>
</dbReference>
<evidence type="ECO:0000313" key="7">
    <source>
        <dbReference type="EMBL" id="TKR26127.1"/>
    </source>
</evidence>
<dbReference type="Gene3D" id="1.50.10.100">
    <property type="entry name" value="Chondroitin AC/alginate lyase"/>
    <property type="match status" value="1"/>
</dbReference>
<keyword evidence="8" id="KW-1185">Reference proteome</keyword>
<name>A0A4U5JEM2_9EURY</name>
<dbReference type="GO" id="GO:0016829">
    <property type="term" value="F:lyase activity"/>
    <property type="evidence" value="ECO:0007669"/>
    <property type="project" value="UniProtKB-KW"/>
</dbReference>
<evidence type="ECO:0000256" key="4">
    <source>
        <dbReference type="ARBA" id="ARBA00023239"/>
    </source>
</evidence>
<accession>A0A4U5JEM2</accession>
<dbReference type="Proteomes" id="UP000308037">
    <property type="component" value="Unassembled WGS sequence"/>
</dbReference>
<dbReference type="InterPro" id="IPR008929">
    <property type="entry name" value="Chondroitin_lyas"/>
</dbReference>
<organism evidence="7 8">
    <name type="scientific">Natronomonas salsuginis</name>
    <dbReference type="NCBI Taxonomy" id="2217661"/>
    <lineage>
        <taxon>Archaea</taxon>
        <taxon>Methanobacteriati</taxon>
        <taxon>Methanobacteriota</taxon>
        <taxon>Stenosarchaea group</taxon>
        <taxon>Halobacteria</taxon>
        <taxon>Halobacteriales</taxon>
        <taxon>Natronomonadaceae</taxon>
        <taxon>Natronomonas</taxon>
    </lineage>
</organism>
<keyword evidence="2" id="KW-0732">Signal</keyword>
<gene>
    <name evidence="7" type="ORF">DM868_06435</name>
</gene>
<evidence type="ECO:0000259" key="5">
    <source>
        <dbReference type="Pfam" id="PF07940"/>
    </source>
</evidence>
<feature type="domain" description="Heparin-sulfate lyase N-terminal" evidence="6">
    <location>
        <begin position="111"/>
        <end position="347"/>
    </location>
</feature>
<comment type="subcellular location">
    <subcellularLocation>
        <location evidence="1">Periplasm</location>
    </subcellularLocation>
</comment>
<dbReference type="Pfam" id="PF07940">
    <property type="entry name" value="Hepar_II_III_C"/>
    <property type="match status" value="1"/>
</dbReference>